<evidence type="ECO:0000259" key="11">
    <source>
        <dbReference type="Pfam" id="PF07730"/>
    </source>
</evidence>
<dbReference type="Gene3D" id="3.30.565.10">
    <property type="entry name" value="Histidine kinase-like ATPase, C-terminal domain"/>
    <property type="match status" value="1"/>
</dbReference>
<evidence type="ECO:0000256" key="6">
    <source>
        <dbReference type="ARBA" id="ARBA00022777"/>
    </source>
</evidence>
<feature type="domain" description="Signal transduction histidine kinase subgroup 3 dimerisation and phosphoacceptor" evidence="11">
    <location>
        <begin position="221"/>
        <end position="286"/>
    </location>
</feature>
<dbReference type="GO" id="GO:0000155">
    <property type="term" value="F:phosphorelay sensor kinase activity"/>
    <property type="evidence" value="ECO:0007669"/>
    <property type="project" value="InterPro"/>
</dbReference>
<dbReference type="RefSeq" id="WP_184363290.1">
    <property type="nucleotide sequence ID" value="NZ_BAAAKM010000145.1"/>
</dbReference>
<evidence type="ECO:0000313" key="12">
    <source>
        <dbReference type="EMBL" id="MBB5490213.1"/>
    </source>
</evidence>
<dbReference type="InterPro" id="IPR036890">
    <property type="entry name" value="HATPase_C_sf"/>
</dbReference>
<keyword evidence="5" id="KW-0547">Nucleotide-binding</keyword>
<sequence>MRHLTTPLTRTLHPLVSAHTYQRWAYLIIGGALLIPYLMAALVLSTLLTSPNPTTAAQATADPTLWALTLLIGTTLITATALITATRTGQLHLARALLTPLDPTPTTSRWRTTVWLHLHLTLGMAACLATMVALTEAALLAIAPLAPQPHPIAQGPFTLFGYGHLTHPLWGPPLALTWVLALIYTIALTGHLLTKAAPHLLGPTPTDRLAAAHTHAHRLAERNRLARELHDSLGHALSVVTLQAATAARLIDTNPDFARQALTHIADTARTATADLDHALGLLRQDTPTPTAPPPDLGDLTHLTQATQHTGTDLTCHIHGDATRVPALLSRETYRIAQEALTNALRHAPHQPLTLTLHTTPGQLTLTITNPLPPRTTKPHRRRRTGGRGIQGMQERAHLIGGTLTTRPTTTHFHTTLHLTWKETP</sequence>
<dbReference type="GO" id="GO:0046983">
    <property type="term" value="F:protein dimerization activity"/>
    <property type="evidence" value="ECO:0007669"/>
    <property type="project" value="InterPro"/>
</dbReference>
<feature type="transmembrane region" description="Helical" evidence="9">
    <location>
        <begin position="175"/>
        <end position="193"/>
    </location>
</feature>
<evidence type="ECO:0000256" key="5">
    <source>
        <dbReference type="ARBA" id="ARBA00022741"/>
    </source>
</evidence>
<keyword evidence="3" id="KW-0597">Phosphoprotein</keyword>
<feature type="transmembrane region" description="Helical" evidence="9">
    <location>
        <begin position="24"/>
        <end position="44"/>
    </location>
</feature>
<evidence type="ECO:0000256" key="8">
    <source>
        <dbReference type="ARBA" id="ARBA00023012"/>
    </source>
</evidence>
<dbReference type="Pfam" id="PF02518">
    <property type="entry name" value="HATPase_c"/>
    <property type="match status" value="1"/>
</dbReference>
<dbReference type="CDD" id="cd16917">
    <property type="entry name" value="HATPase_UhpB-NarQ-NarX-like"/>
    <property type="match status" value="1"/>
</dbReference>
<comment type="catalytic activity">
    <reaction evidence="1">
        <text>ATP + protein L-histidine = ADP + protein N-phospho-L-histidine.</text>
        <dbReference type="EC" id="2.7.13.3"/>
    </reaction>
</comment>
<dbReference type="EMBL" id="JACHDO010000001">
    <property type="protein sequence ID" value="MBB5490213.1"/>
    <property type="molecule type" value="Genomic_DNA"/>
</dbReference>
<dbReference type="Proteomes" id="UP000579647">
    <property type="component" value="Unassembled WGS sequence"/>
</dbReference>
<dbReference type="Gene3D" id="1.20.5.1930">
    <property type="match status" value="1"/>
</dbReference>
<evidence type="ECO:0000256" key="2">
    <source>
        <dbReference type="ARBA" id="ARBA00012438"/>
    </source>
</evidence>
<gene>
    <name evidence="12" type="ORF">HNR07_001350</name>
</gene>
<evidence type="ECO:0000256" key="7">
    <source>
        <dbReference type="ARBA" id="ARBA00022840"/>
    </source>
</evidence>
<evidence type="ECO:0000256" key="3">
    <source>
        <dbReference type="ARBA" id="ARBA00022553"/>
    </source>
</evidence>
<keyword evidence="9" id="KW-0812">Transmembrane</keyword>
<name>A0A840W4I5_9ACTN</name>
<evidence type="ECO:0000259" key="10">
    <source>
        <dbReference type="Pfam" id="PF02518"/>
    </source>
</evidence>
<dbReference type="GO" id="GO:0005524">
    <property type="term" value="F:ATP binding"/>
    <property type="evidence" value="ECO:0007669"/>
    <property type="project" value="UniProtKB-KW"/>
</dbReference>
<keyword evidence="9" id="KW-1133">Transmembrane helix</keyword>
<evidence type="ECO:0000256" key="9">
    <source>
        <dbReference type="SAM" id="Phobius"/>
    </source>
</evidence>
<keyword evidence="4" id="KW-0808">Transferase</keyword>
<dbReference type="PANTHER" id="PTHR24421:SF10">
    <property type="entry name" value="NITRATE_NITRITE SENSOR PROTEIN NARQ"/>
    <property type="match status" value="1"/>
</dbReference>
<comment type="caution">
    <text evidence="12">The sequence shown here is derived from an EMBL/GenBank/DDBJ whole genome shotgun (WGS) entry which is preliminary data.</text>
</comment>
<keyword evidence="6 12" id="KW-0418">Kinase</keyword>
<keyword evidence="9" id="KW-0472">Membrane</keyword>
<reference evidence="12 13" key="1">
    <citation type="submission" date="2020-08" db="EMBL/GenBank/DDBJ databases">
        <title>Sequencing the genomes of 1000 actinobacteria strains.</title>
        <authorList>
            <person name="Klenk H.-P."/>
        </authorList>
    </citation>
    <scope>NUCLEOTIDE SEQUENCE [LARGE SCALE GENOMIC DNA]</scope>
    <source>
        <strain evidence="12 13">DSM 44598</strain>
    </source>
</reference>
<keyword evidence="8" id="KW-0902">Two-component regulatory system</keyword>
<dbReference type="InterPro" id="IPR003594">
    <property type="entry name" value="HATPase_dom"/>
</dbReference>
<evidence type="ECO:0000256" key="1">
    <source>
        <dbReference type="ARBA" id="ARBA00000085"/>
    </source>
</evidence>
<dbReference type="EC" id="2.7.13.3" evidence="2"/>
<dbReference type="InterPro" id="IPR050482">
    <property type="entry name" value="Sensor_HK_TwoCompSys"/>
</dbReference>
<proteinExistence type="predicted"/>
<dbReference type="GO" id="GO:0016020">
    <property type="term" value="C:membrane"/>
    <property type="evidence" value="ECO:0007669"/>
    <property type="project" value="InterPro"/>
</dbReference>
<feature type="transmembrane region" description="Helical" evidence="9">
    <location>
        <begin position="64"/>
        <end position="85"/>
    </location>
</feature>
<evidence type="ECO:0000256" key="4">
    <source>
        <dbReference type="ARBA" id="ARBA00022679"/>
    </source>
</evidence>
<feature type="transmembrane region" description="Helical" evidence="9">
    <location>
        <begin position="118"/>
        <end position="143"/>
    </location>
</feature>
<keyword evidence="13" id="KW-1185">Reference proteome</keyword>
<evidence type="ECO:0000313" key="13">
    <source>
        <dbReference type="Proteomes" id="UP000579647"/>
    </source>
</evidence>
<organism evidence="12 13">
    <name type="scientific">Nocardiopsis metallicus</name>
    <dbReference type="NCBI Taxonomy" id="179819"/>
    <lineage>
        <taxon>Bacteria</taxon>
        <taxon>Bacillati</taxon>
        <taxon>Actinomycetota</taxon>
        <taxon>Actinomycetes</taxon>
        <taxon>Streptosporangiales</taxon>
        <taxon>Nocardiopsidaceae</taxon>
        <taxon>Nocardiopsis</taxon>
    </lineage>
</organism>
<dbReference type="InterPro" id="IPR011712">
    <property type="entry name" value="Sig_transdc_His_kin_sub3_dim/P"/>
</dbReference>
<dbReference type="Pfam" id="PF07730">
    <property type="entry name" value="HisKA_3"/>
    <property type="match status" value="1"/>
</dbReference>
<dbReference type="SUPFAM" id="SSF55874">
    <property type="entry name" value="ATPase domain of HSP90 chaperone/DNA topoisomerase II/histidine kinase"/>
    <property type="match status" value="1"/>
</dbReference>
<protein>
    <recommendedName>
        <fullName evidence="2">histidine kinase</fullName>
        <ecNumber evidence="2">2.7.13.3</ecNumber>
    </recommendedName>
</protein>
<accession>A0A840W4I5</accession>
<dbReference type="AlphaFoldDB" id="A0A840W4I5"/>
<keyword evidence="7" id="KW-0067">ATP-binding</keyword>
<feature type="domain" description="Histidine kinase/HSP90-like ATPase" evidence="10">
    <location>
        <begin position="333"/>
        <end position="418"/>
    </location>
</feature>
<dbReference type="PANTHER" id="PTHR24421">
    <property type="entry name" value="NITRATE/NITRITE SENSOR PROTEIN NARX-RELATED"/>
    <property type="match status" value="1"/>
</dbReference>